<dbReference type="EMBL" id="JACNJN010000145">
    <property type="protein sequence ID" value="MBC8336175.1"/>
    <property type="molecule type" value="Genomic_DNA"/>
</dbReference>
<dbReference type="PANTHER" id="PTHR43386">
    <property type="entry name" value="OLIGOPEPTIDE TRANSPORT SYSTEM PERMEASE PROTEIN APPC"/>
    <property type="match status" value="1"/>
</dbReference>
<evidence type="ECO:0000256" key="6">
    <source>
        <dbReference type="ARBA" id="ARBA00023136"/>
    </source>
</evidence>
<keyword evidence="2 7" id="KW-0813">Transport</keyword>
<reference evidence="9 10" key="1">
    <citation type="submission" date="2020-08" db="EMBL/GenBank/DDBJ databases">
        <title>Bridging the membrane lipid divide: bacteria of the FCB group superphylum have the potential to synthesize archaeal ether lipids.</title>
        <authorList>
            <person name="Villanueva L."/>
            <person name="Von Meijenfeldt F.A.B."/>
            <person name="Westbye A.B."/>
            <person name="Yadav S."/>
            <person name="Hopmans E.C."/>
            <person name="Dutilh B.E."/>
            <person name="Sinninghe Damste J.S."/>
        </authorList>
    </citation>
    <scope>NUCLEOTIDE SEQUENCE [LARGE SCALE GENOMIC DNA]</scope>
    <source>
        <strain evidence="9">NIOZ-UU36</strain>
    </source>
</reference>
<dbReference type="PANTHER" id="PTHR43386:SF1">
    <property type="entry name" value="D,D-DIPEPTIDE TRANSPORT SYSTEM PERMEASE PROTEIN DDPC-RELATED"/>
    <property type="match status" value="1"/>
</dbReference>
<evidence type="ECO:0000259" key="8">
    <source>
        <dbReference type="PROSITE" id="PS50928"/>
    </source>
</evidence>
<dbReference type="InterPro" id="IPR035906">
    <property type="entry name" value="MetI-like_sf"/>
</dbReference>
<keyword evidence="3" id="KW-1003">Cell membrane</keyword>
<gene>
    <name evidence="9" type="ORF">H8E29_12980</name>
</gene>
<organism evidence="9 10">
    <name type="scientific">Candidatus Desulfolinea nitratireducens</name>
    <dbReference type="NCBI Taxonomy" id="2841698"/>
    <lineage>
        <taxon>Bacteria</taxon>
        <taxon>Bacillati</taxon>
        <taxon>Chloroflexota</taxon>
        <taxon>Anaerolineae</taxon>
        <taxon>Anaerolineales</taxon>
        <taxon>Anaerolineales incertae sedis</taxon>
        <taxon>Candidatus Desulfolinea</taxon>
    </lineage>
</organism>
<evidence type="ECO:0000256" key="7">
    <source>
        <dbReference type="RuleBase" id="RU363032"/>
    </source>
</evidence>
<name>A0A8J6NMX8_9CHLR</name>
<dbReference type="Pfam" id="PF00528">
    <property type="entry name" value="BPD_transp_1"/>
    <property type="match status" value="1"/>
</dbReference>
<evidence type="ECO:0000256" key="4">
    <source>
        <dbReference type="ARBA" id="ARBA00022692"/>
    </source>
</evidence>
<keyword evidence="6 7" id="KW-0472">Membrane</keyword>
<comment type="caution">
    <text evidence="9">The sequence shown here is derived from an EMBL/GenBank/DDBJ whole genome shotgun (WGS) entry which is preliminary data.</text>
</comment>
<evidence type="ECO:0000256" key="3">
    <source>
        <dbReference type="ARBA" id="ARBA00022475"/>
    </source>
</evidence>
<dbReference type="InterPro" id="IPR000515">
    <property type="entry name" value="MetI-like"/>
</dbReference>
<dbReference type="PROSITE" id="PS50928">
    <property type="entry name" value="ABC_TM1"/>
    <property type="match status" value="1"/>
</dbReference>
<feature type="transmembrane region" description="Helical" evidence="7">
    <location>
        <begin position="35"/>
        <end position="56"/>
    </location>
</feature>
<accession>A0A8J6NMX8</accession>
<dbReference type="SUPFAM" id="SSF161098">
    <property type="entry name" value="MetI-like"/>
    <property type="match status" value="1"/>
</dbReference>
<feature type="transmembrane region" description="Helical" evidence="7">
    <location>
        <begin position="218"/>
        <end position="242"/>
    </location>
</feature>
<comment type="similarity">
    <text evidence="7">Belongs to the binding-protein-dependent transport system permease family.</text>
</comment>
<dbReference type="Gene3D" id="1.10.3720.10">
    <property type="entry name" value="MetI-like"/>
    <property type="match status" value="1"/>
</dbReference>
<protein>
    <submittedName>
        <fullName evidence="9">ABC transporter permease</fullName>
    </submittedName>
</protein>
<dbReference type="GO" id="GO:0055085">
    <property type="term" value="P:transmembrane transport"/>
    <property type="evidence" value="ECO:0007669"/>
    <property type="project" value="InterPro"/>
</dbReference>
<evidence type="ECO:0000313" key="10">
    <source>
        <dbReference type="Proteomes" id="UP000614469"/>
    </source>
</evidence>
<feature type="transmembrane region" description="Helical" evidence="7">
    <location>
        <begin position="99"/>
        <end position="124"/>
    </location>
</feature>
<feature type="domain" description="ABC transmembrane type-1" evidence="8">
    <location>
        <begin position="95"/>
        <end position="291"/>
    </location>
</feature>
<evidence type="ECO:0000313" key="9">
    <source>
        <dbReference type="EMBL" id="MBC8336175.1"/>
    </source>
</evidence>
<keyword evidence="4 7" id="KW-0812">Transmembrane</keyword>
<keyword evidence="5 7" id="KW-1133">Transmembrane helix</keyword>
<dbReference type="GO" id="GO:0005886">
    <property type="term" value="C:plasma membrane"/>
    <property type="evidence" value="ECO:0007669"/>
    <property type="project" value="UniProtKB-SubCell"/>
</dbReference>
<feature type="transmembrane region" description="Helical" evidence="7">
    <location>
        <begin position="131"/>
        <end position="154"/>
    </location>
</feature>
<dbReference type="CDD" id="cd06261">
    <property type="entry name" value="TM_PBP2"/>
    <property type="match status" value="1"/>
</dbReference>
<evidence type="ECO:0000256" key="5">
    <source>
        <dbReference type="ARBA" id="ARBA00022989"/>
    </source>
</evidence>
<comment type="subcellular location">
    <subcellularLocation>
        <location evidence="1 7">Cell membrane</location>
        <topology evidence="1 7">Multi-pass membrane protein</topology>
    </subcellularLocation>
</comment>
<dbReference type="InterPro" id="IPR050366">
    <property type="entry name" value="BP-dependent_transpt_permease"/>
</dbReference>
<dbReference type="Proteomes" id="UP000614469">
    <property type="component" value="Unassembled WGS sequence"/>
</dbReference>
<feature type="transmembrane region" description="Helical" evidence="7">
    <location>
        <begin position="160"/>
        <end position="180"/>
    </location>
</feature>
<evidence type="ECO:0000256" key="1">
    <source>
        <dbReference type="ARBA" id="ARBA00004651"/>
    </source>
</evidence>
<dbReference type="AlphaFoldDB" id="A0A8J6NMX8"/>
<proteinExistence type="inferred from homology"/>
<sequence>MTNMAFSQTQAQSNDDLQPSRLTLILRYLRRNKSLTFGLLLLIFLIAFTTIGMLTIDQDRAYALAVKSKQAPGAEFLFGTDFFGRDMLAVMIVGTWQTALIGVLAGGLGTLIGVILGFVAAYFGGIVDKSIIGISQILVPIPPLLIQIIIAGTLDKRDVTIYTMAFIVVILAWMGPTLVMRSQVLSMKERQYVSVAKLSGVGDVGIIFMEILPNLLPFIVAQFVTQVFAAVFASFYLAVLGLGPVREPLLGNIIWAAMNQGAFFNGWWWWPIFPAVGLVLILGSLALINMGLDELSNPRVRRSE</sequence>
<feature type="transmembrane region" description="Helical" evidence="7">
    <location>
        <begin position="275"/>
        <end position="292"/>
    </location>
</feature>
<evidence type="ECO:0000256" key="2">
    <source>
        <dbReference type="ARBA" id="ARBA00022448"/>
    </source>
</evidence>